<dbReference type="InterPro" id="IPR020557">
    <property type="entry name" value="Fumarate_lyase_CS"/>
</dbReference>
<dbReference type="Pfam" id="PF14698">
    <property type="entry name" value="ASL_C2"/>
    <property type="match status" value="1"/>
</dbReference>
<dbReference type="Gene3D" id="1.10.275.10">
    <property type="entry name" value="Fumarase/aspartase (N-terminal domain)"/>
    <property type="match status" value="1"/>
</dbReference>
<dbReference type="InterPro" id="IPR024083">
    <property type="entry name" value="Fumarase/histidase_N"/>
</dbReference>
<feature type="domain" description="Argininosuccinate lyase C-terminal" evidence="9">
    <location>
        <begin position="382"/>
        <end position="451"/>
    </location>
</feature>
<comment type="similarity">
    <text evidence="7">Belongs to the lyase 1 family. Argininosuccinate lyase subfamily.</text>
</comment>
<dbReference type="EC" id="4.3.2.1" evidence="3 7"/>
<evidence type="ECO:0000259" key="9">
    <source>
        <dbReference type="Pfam" id="PF14698"/>
    </source>
</evidence>
<evidence type="ECO:0000313" key="10">
    <source>
        <dbReference type="EMBL" id="AWK88967.1"/>
    </source>
</evidence>
<dbReference type="InterPro" id="IPR000362">
    <property type="entry name" value="Fumarate_lyase_fam"/>
</dbReference>
<comment type="catalytic activity">
    <reaction evidence="1 7">
        <text>2-(N(omega)-L-arginino)succinate = fumarate + L-arginine</text>
        <dbReference type="Rhea" id="RHEA:24020"/>
        <dbReference type="ChEBI" id="CHEBI:29806"/>
        <dbReference type="ChEBI" id="CHEBI:32682"/>
        <dbReference type="ChEBI" id="CHEBI:57472"/>
        <dbReference type="EC" id="4.3.2.1"/>
    </reaction>
</comment>
<dbReference type="InterPro" id="IPR009049">
    <property type="entry name" value="Argininosuccinate_lyase"/>
</dbReference>
<protein>
    <recommendedName>
        <fullName evidence="3 7">Argininosuccinate lyase</fullName>
        <shortName evidence="7">ASAL</shortName>
        <ecNumber evidence="3 7">4.3.2.1</ecNumber>
    </recommendedName>
    <alternativeName>
        <fullName evidence="7">Arginosuccinase</fullName>
    </alternativeName>
</protein>
<proteinExistence type="inferred from homology"/>
<dbReference type="Gene3D" id="1.10.40.30">
    <property type="entry name" value="Fumarase/aspartase (C-terminal domain)"/>
    <property type="match status" value="1"/>
</dbReference>
<dbReference type="PANTHER" id="PTHR43814">
    <property type="entry name" value="ARGININOSUCCINATE LYASE"/>
    <property type="match status" value="1"/>
</dbReference>
<dbReference type="GO" id="GO:0005829">
    <property type="term" value="C:cytosol"/>
    <property type="evidence" value="ECO:0007669"/>
    <property type="project" value="TreeGrafter"/>
</dbReference>
<evidence type="ECO:0000256" key="4">
    <source>
        <dbReference type="ARBA" id="ARBA00022571"/>
    </source>
</evidence>
<dbReference type="InterPro" id="IPR029419">
    <property type="entry name" value="Arg_succ_lyase_C"/>
</dbReference>
<dbReference type="AlphaFoldDB" id="A0A2S2CXG2"/>
<dbReference type="FunFam" id="1.10.275.10:FF:000002">
    <property type="entry name" value="Argininosuccinate lyase"/>
    <property type="match status" value="1"/>
</dbReference>
<evidence type="ECO:0000259" key="8">
    <source>
        <dbReference type="Pfam" id="PF00206"/>
    </source>
</evidence>
<dbReference type="RefSeq" id="WP_109331773.1">
    <property type="nucleotide sequence ID" value="NZ_CP029356.1"/>
</dbReference>
<dbReference type="HAMAP" id="MF_00006">
    <property type="entry name" value="Arg_succ_lyase"/>
    <property type="match status" value="1"/>
</dbReference>
<dbReference type="GO" id="GO:0042450">
    <property type="term" value="P:L-arginine biosynthetic process via ornithine"/>
    <property type="evidence" value="ECO:0007669"/>
    <property type="project" value="UniProtKB-UniRule"/>
</dbReference>
<dbReference type="PRINTS" id="PR00145">
    <property type="entry name" value="ARGSUCLYASE"/>
</dbReference>
<dbReference type="PANTHER" id="PTHR43814:SF1">
    <property type="entry name" value="ARGININOSUCCINATE LYASE"/>
    <property type="match status" value="1"/>
</dbReference>
<dbReference type="InterPro" id="IPR022761">
    <property type="entry name" value="Fumarate_lyase_N"/>
</dbReference>
<keyword evidence="10" id="KW-0614">Plasmid</keyword>
<evidence type="ECO:0000256" key="1">
    <source>
        <dbReference type="ARBA" id="ARBA00000985"/>
    </source>
</evidence>
<keyword evidence="7" id="KW-0963">Cytoplasm</keyword>
<dbReference type="PRINTS" id="PR00149">
    <property type="entry name" value="FUMRATELYASE"/>
</dbReference>
<evidence type="ECO:0000256" key="6">
    <source>
        <dbReference type="ARBA" id="ARBA00023239"/>
    </source>
</evidence>
<comment type="pathway">
    <text evidence="2 7">Amino-acid biosynthesis; L-arginine biosynthesis; L-arginine from L-ornithine and carbamoyl phosphate: step 3/3.</text>
</comment>
<comment type="subcellular location">
    <subcellularLocation>
        <location evidence="7">Cytoplasm</location>
    </subcellularLocation>
</comment>
<dbReference type="Pfam" id="PF00206">
    <property type="entry name" value="Lyase_1"/>
    <property type="match status" value="1"/>
</dbReference>
<accession>A0A2S2CXG2</accession>
<dbReference type="EMBL" id="CP029356">
    <property type="protein sequence ID" value="AWK88967.1"/>
    <property type="molecule type" value="Genomic_DNA"/>
</dbReference>
<evidence type="ECO:0000256" key="5">
    <source>
        <dbReference type="ARBA" id="ARBA00022605"/>
    </source>
</evidence>
<dbReference type="PROSITE" id="PS00163">
    <property type="entry name" value="FUMARATE_LYASES"/>
    <property type="match status" value="1"/>
</dbReference>
<evidence type="ECO:0000313" key="11">
    <source>
        <dbReference type="Proteomes" id="UP000245629"/>
    </source>
</evidence>
<dbReference type="Proteomes" id="UP000245629">
    <property type="component" value="Plasmid unnamed1"/>
</dbReference>
<evidence type="ECO:0000256" key="2">
    <source>
        <dbReference type="ARBA" id="ARBA00004941"/>
    </source>
</evidence>
<feature type="domain" description="Fumarate lyase N-terminal" evidence="8">
    <location>
        <begin position="27"/>
        <end position="319"/>
    </location>
</feature>
<keyword evidence="11" id="KW-1185">Reference proteome</keyword>
<dbReference type="SUPFAM" id="SSF48557">
    <property type="entry name" value="L-aspartase-like"/>
    <property type="match status" value="1"/>
</dbReference>
<dbReference type="Gene3D" id="1.20.200.10">
    <property type="entry name" value="Fumarase/aspartase (Central domain)"/>
    <property type="match status" value="1"/>
</dbReference>
<geneLocation type="plasmid" evidence="10 11">
    <name>unnamed1</name>
</geneLocation>
<keyword evidence="4 7" id="KW-0055">Arginine biosynthesis</keyword>
<dbReference type="NCBIfam" id="TIGR00838">
    <property type="entry name" value="argH"/>
    <property type="match status" value="1"/>
</dbReference>
<dbReference type="OrthoDB" id="9769623at2"/>
<dbReference type="KEGG" id="azz:DEW08_23325"/>
<evidence type="ECO:0000256" key="7">
    <source>
        <dbReference type="HAMAP-Rule" id="MF_00006"/>
    </source>
</evidence>
<organism evidence="10 11">
    <name type="scientific">Azospirillum thermophilum</name>
    <dbReference type="NCBI Taxonomy" id="2202148"/>
    <lineage>
        <taxon>Bacteria</taxon>
        <taxon>Pseudomonadati</taxon>
        <taxon>Pseudomonadota</taxon>
        <taxon>Alphaproteobacteria</taxon>
        <taxon>Rhodospirillales</taxon>
        <taxon>Azospirillaceae</taxon>
        <taxon>Azospirillum</taxon>
    </lineage>
</organism>
<evidence type="ECO:0000256" key="3">
    <source>
        <dbReference type="ARBA" id="ARBA00012338"/>
    </source>
</evidence>
<dbReference type="UniPathway" id="UPA00068">
    <property type="reaction ID" value="UER00114"/>
</dbReference>
<dbReference type="GO" id="GO:0004056">
    <property type="term" value="F:argininosuccinate lyase activity"/>
    <property type="evidence" value="ECO:0007669"/>
    <property type="project" value="UniProtKB-UniRule"/>
</dbReference>
<sequence length="476" mass="52132">MSAEQTKHAPDAAKDASAASQMWGGRFASGPAAIMEKINASIGFDKRLADQDIAGSKAHAAMLARQGIISQADADAIRDGLDRVKEEIDSGRFEFKVELEDIHMNVEARLAELIGEPAKRLHTARSRNDQVATDFKLWVRDAIDRADAGLKALQTALIDLAEQHADTLMPGFTHLQAAQPVTFGHHLLAYVEMFGRDRGRLTDARARLNECPLGSAALAGTPYPIDRFMTAEALGFNRPTANSLDAVSDRDFALEYLAAASICAVHLSRFAEEIVLWCSVQFRFIRLSDAFTTGSSIMPQKKNPDAAELVRAKAGRVIGMLNSLLIAMKGLPLAYSKDMQEDKEPVFEADDTLGLCIAAMEGMVRDMEPNREAMREATARGFLNATDLADWLVRELGIPFREAHHITGRAVKMAEEKRVGLTDLSLAELQSIEPRISEAVYPALSIESSLNSRSSYGGPAPDRVREAVKVARERFL</sequence>
<dbReference type="InterPro" id="IPR008948">
    <property type="entry name" value="L-Aspartase-like"/>
</dbReference>
<dbReference type="CDD" id="cd01359">
    <property type="entry name" value="Argininosuccinate_lyase"/>
    <property type="match status" value="1"/>
</dbReference>
<keyword evidence="6 7" id="KW-0456">Lyase</keyword>
<gene>
    <name evidence="7 10" type="primary">argH</name>
    <name evidence="10" type="ORF">DEW08_23325</name>
</gene>
<name>A0A2S2CXG2_9PROT</name>
<reference evidence="11" key="1">
    <citation type="submission" date="2018-05" db="EMBL/GenBank/DDBJ databases">
        <title>Azospirillum thermophila sp. nov., a novel isolated from hot spring.</title>
        <authorList>
            <person name="Zhao Z."/>
        </authorList>
    </citation>
    <scope>NUCLEOTIDE SEQUENCE [LARGE SCALE GENOMIC DNA]</scope>
    <source>
        <strain evidence="11">CFH 70021</strain>
        <plasmid evidence="11">unnamed1</plasmid>
    </source>
</reference>
<keyword evidence="5 7" id="KW-0028">Amino-acid biosynthesis</keyword>
<dbReference type="FunFam" id="1.20.200.10:FF:000015">
    <property type="entry name" value="argininosuccinate lyase isoform X2"/>
    <property type="match status" value="1"/>
</dbReference>
<dbReference type="FunFam" id="1.10.40.30:FF:000001">
    <property type="entry name" value="Argininosuccinate lyase"/>
    <property type="match status" value="1"/>
</dbReference>